<sequence>MSDPAPELRLLDAVFRLQKSALADARAHVAEAADLDLADFFLLRTIVLGVDTPGGLVSDLGLNPAVVSRALTRLVKAGLIERRIDPEDSRRSRVILTAEGERTTAAIAARVRPGLARRLRKLAPDQVESFLAALEAL</sequence>
<dbReference type="PANTHER" id="PTHR33164:SF43">
    <property type="entry name" value="HTH-TYPE TRANSCRIPTIONAL REPRESSOR YETL"/>
    <property type="match status" value="1"/>
</dbReference>
<dbReference type="PROSITE" id="PS50995">
    <property type="entry name" value="HTH_MARR_2"/>
    <property type="match status" value="1"/>
</dbReference>
<gene>
    <name evidence="2" type="ORF">SAMN04489732_1456</name>
</gene>
<dbReference type="AlphaFoldDB" id="A0A1H8YQV2"/>
<dbReference type="SUPFAM" id="SSF46785">
    <property type="entry name" value="Winged helix' DNA-binding domain"/>
    <property type="match status" value="1"/>
</dbReference>
<accession>A0A1H8YQV2</accession>
<dbReference type="Pfam" id="PF12802">
    <property type="entry name" value="MarR_2"/>
    <property type="match status" value="1"/>
</dbReference>
<dbReference type="EMBL" id="FOEF01000045">
    <property type="protein sequence ID" value="SEP54381.1"/>
    <property type="molecule type" value="Genomic_DNA"/>
</dbReference>
<dbReference type="InterPro" id="IPR000835">
    <property type="entry name" value="HTH_MarR-typ"/>
</dbReference>
<dbReference type="GO" id="GO:0006950">
    <property type="term" value="P:response to stress"/>
    <property type="evidence" value="ECO:0007669"/>
    <property type="project" value="TreeGrafter"/>
</dbReference>
<name>A0A1H8YQV2_9PSEU</name>
<organism evidence="2 3">
    <name type="scientific">Amycolatopsis saalfeldensis</name>
    <dbReference type="NCBI Taxonomy" id="394193"/>
    <lineage>
        <taxon>Bacteria</taxon>
        <taxon>Bacillati</taxon>
        <taxon>Actinomycetota</taxon>
        <taxon>Actinomycetes</taxon>
        <taxon>Pseudonocardiales</taxon>
        <taxon>Pseudonocardiaceae</taxon>
        <taxon>Amycolatopsis</taxon>
    </lineage>
</organism>
<keyword evidence="2" id="KW-0238">DNA-binding</keyword>
<reference evidence="3" key="1">
    <citation type="submission" date="2016-10" db="EMBL/GenBank/DDBJ databases">
        <authorList>
            <person name="Varghese N."/>
            <person name="Submissions S."/>
        </authorList>
    </citation>
    <scope>NUCLEOTIDE SEQUENCE [LARGE SCALE GENOMIC DNA]</scope>
    <source>
        <strain evidence="3">DSM 44993</strain>
    </source>
</reference>
<dbReference type="PRINTS" id="PR00598">
    <property type="entry name" value="HTHMARR"/>
</dbReference>
<keyword evidence="3" id="KW-1185">Reference proteome</keyword>
<dbReference type="GO" id="GO:0003700">
    <property type="term" value="F:DNA-binding transcription factor activity"/>
    <property type="evidence" value="ECO:0007669"/>
    <property type="project" value="InterPro"/>
</dbReference>
<protein>
    <submittedName>
        <fullName evidence="2">DNA-binding transcriptional regulator, MarR family</fullName>
    </submittedName>
</protein>
<dbReference type="InterPro" id="IPR039422">
    <property type="entry name" value="MarR/SlyA-like"/>
</dbReference>
<dbReference type="RefSeq" id="WP_091629635.1">
    <property type="nucleotide sequence ID" value="NZ_FOEF01000045.1"/>
</dbReference>
<evidence type="ECO:0000313" key="3">
    <source>
        <dbReference type="Proteomes" id="UP000198582"/>
    </source>
</evidence>
<evidence type="ECO:0000259" key="1">
    <source>
        <dbReference type="PROSITE" id="PS50995"/>
    </source>
</evidence>
<dbReference type="Gene3D" id="1.10.10.10">
    <property type="entry name" value="Winged helix-like DNA-binding domain superfamily/Winged helix DNA-binding domain"/>
    <property type="match status" value="1"/>
</dbReference>
<dbReference type="Proteomes" id="UP000198582">
    <property type="component" value="Unassembled WGS sequence"/>
</dbReference>
<proteinExistence type="predicted"/>
<dbReference type="GO" id="GO:0003677">
    <property type="term" value="F:DNA binding"/>
    <property type="evidence" value="ECO:0007669"/>
    <property type="project" value="UniProtKB-KW"/>
</dbReference>
<dbReference type="SMART" id="SM00347">
    <property type="entry name" value="HTH_MARR"/>
    <property type="match status" value="1"/>
</dbReference>
<dbReference type="PANTHER" id="PTHR33164">
    <property type="entry name" value="TRANSCRIPTIONAL REGULATOR, MARR FAMILY"/>
    <property type="match status" value="1"/>
</dbReference>
<dbReference type="InterPro" id="IPR036390">
    <property type="entry name" value="WH_DNA-bd_sf"/>
</dbReference>
<feature type="domain" description="HTH marR-type" evidence="1">
    <location>
        <begin position="7"/>
        <end position="137"/>
    </location>
</feature>
<dbReference type="STRING" id="394193.SAMN04489732_1456"/>
<dbReference type="OrthoDB" id="4462574at2"/>
<evidence type="ECO:0000313" key="2">
    <source>
        <dbReference type="EMBL" id="SEP54381.1"/>
    </source>
</evidence>
<dbReference type="InterPro" id="IPR036388">
    <property type="entry name" value="WH-like_DNA-bd_sf"/>
</dbReference>